<dbReference type="SUPFAM" id="SSF57850">
    <property type="entry name" value="RING/U-box"/>
    <property type="match status" value="1"/>
</dbReference>
<keyword evidence="8" id="KW-0479">Metal-binding</keyword>
<feature type="region of interest" description="Disordered" evidence="12">
    <location>
        <begin position="547"/>
        <end position="655"/>
    </location>
</feature>
<feature type="compositionally biased region" description="Low complexity" evidence="12">
    <location>
        <begin position="327"/>
        <end position="348"/>
    </location>
</feature>
<keyword evidence="10" id="KW-0833">Ubl conjugation pathway</keyword>
<dbReference type="InterPro" id="IPR013320">
    <property type="entry name" value="ConA-like_dom_sf"/>
</dbReference>
<dbReference type="SUPFAM" id="SSF49899">
    <property type="entry name" value="Concanavalin A-like lectins/glucanases"/>
    <property type="match status" value="1"/>
</dbReference>
<evidence type="ECO:0000256" key="3">
    <source>
        <dbReference type="ARBA" id="ARBA00004906"/>
    </source>
</evidence>
<dbReference type="CDD" id="cd16657">
    <property type="entry name" value="RING-Ubox_UBE4A"/>
    <property type="match status" value="1"/>
</dbReference>
<evidence type="ECO:0000256" key="8">
    <source>
        <dbReference type="ARBA" id="ARBA00022723"/>
    </source>
</evidence>
<comment type="similarity">
    <text evidence="4">Belongs to the ubiquitin conjugation factor E4 family.</text>
</comment>
<protein>
    <recommendedName>
        <fullName evidence="5">RING-type E3 ubiquitin transferase</fullName>
        <ecNumber evidence="5">2.3.2.27</ecNumber>
    </recommendedName>
</protein>
<keyword evidence="16" id="KW-1185">Reference proteome</keyword>
<feature type="compositionally biased region" description="Acidic residues" evidence="12">
    <location>
        <begin position="354"/>
        <end position="371"/>
    </location>
</feature>
<dbReference type="EMBL" id="LHPF02000001">
    <property type="protein sequence ID" value="PSC76731.1"/>
    <property type="molecule type" value="Genomic_DNA"/>
</dbReference>
<comment type="catalytic activity">
    <reaction evidence="1">
        <text>S-ubiquitinyl-[E2 ubiquitin-conjugating enzyme]-L-cysteine + [acceptor protein]-L-lysine = [E2 ubiquitin-conjugating enzyme]-L-cysteine + N(6)-ubiquitinyl-[acceptor protein]-L-lysine.</text>
        <dbReference type="EC" id="2.3.2.27"/>
    </reaction>
</comment>
<feature type="compositionally biased region" description="Low complexity" evidence="12">
    <location>
        <begin position="1186"/>
        <end position="1228"/>
    </location>
</feature>
<evidence type="ECO:0000256" key="10">
    <source>
        <dbReference type="ARBA" id="ARBA00022786"/>
    </source>
</evidence>
<keyword evidence="7" id="KW-0808">Transferase</keyword>
<dbReference type="Pfam" id="PF04564">
    <property type="entry name" value="U-box"/>
    <property type="match status" value="1"/>
</dbReference>
<feature type="region of interest" description="Disordered" evidence="12">
    <location>
        <begin position="1186"/>
        <end position="1239"/>
    </location>
</feature>
<name>A0A2P6VRM6_9CHLO</name>
<feature type="region of interest" description="Disordered" evidence="12">
    <location>
        <begin position="137"/>
        <end position="160"/>
    </location>
</feature>
<dbReference type="SMART" id="SM00449">
    <property type="entry name" value="SPRY"/>
    <property type="match status" value="1"/>
</dbReference>
<reference evidence="15 16" key="1">
    <citation type="journal article" date="2018" name="Plant J.">
        <title>Genome sequences of Chlorella sorokiniana UTEX 1602 and Micractinium conductrix SAG 241.80: implications to maltose excretion by a green alga.</title>
        <authorList>
            <person name="Arriola M.B."/>
            <person name="Velmurugan N."/>
            <person name="Zhang Y."/>
            <person name="Plunkett M.H."/>
            <person name="Hondzo H."/>
            <person name="Barney B.M."/>
        </authorList>
    </citation>
    <scope>NUCLEOTIDE SEQUENCE [LARGE SCALE GENOMIC DNA]</scope>
    <source>
        <strain evidence="15 16">SAG 241.80</strain>
    </source>
</reference>
<dbReference type="Gene3D" id="3.30.40.10">
    <property type="entry name" value="Zinc/RING finger domain, C3HC4 (zinc finger)"/>
    <property type="match status" value="1"/>
</dbReference>
<feature type="compositionally biased region" description="Low complexity" evidence="12">
    <location>
        <begin position="626"/>
        <end position="650"/>
    </location>
</feature>
<feature type="domain" description="B30.2/SPRY" evidence="13">
    <location>
        <begin position="1"/>
        <end position="120"/>
    </location>
</feature>
<comment type="subcellular location">
    <subcellularLocation>
        <location evidence="2">Cytoplasm</location>
    </subcellularLocation>
</comment>
<dbReference type="InterPro" id="IPR013083">
    <property type="entry name" value="Znf_RING/FYVE/PHD"/>
</dbReference>
<dbReference type="EC" id="2.3.2.27" evidence="5"/>
<dbReference type="InterPro" id="IPR057987">
    <property type="entry name" value="TPR_RNF123/RKP"/>
</dbReference>
<dbReference type="Pfam" id="PF00622">
    <property type="entry name" value="SPRY"/>
    <property type="match status" value="1"/>
</dbReference>
<evidence type="ECO:0000313" key="15">
    <source>
        <dbReference type="EMBL" id="PSC76731.1"/>
    </source>
</evidence>
<comment type="pathway">
    <text evidence="3">Protein modification; protein ubiquitination.</text>
</comment>
<dbReference type="GO" id="GO:0005737">
    <property type="term" value="C:cytoplasm"/>
    <property type="evidence" value="ECO:0007669"/>
    <property type="project" value="UniProtKB-SubCell"/>
</dbReference>
<keyword evidence="11" id="KW-0862">Zinc</keyword>
<dbReference type="Pfam" id="PF25576">
    <property type="entry name" value="TPR_RNF123"/>
    <property type="match status" value="1"/>
</dbReference>
<dbReference type="GO" id="GO:0016874">
    <property type="term" value="F:ligase activity"/>
    <property type="evidence" value="ECO:0007669"/>
    <property type="project" value="UniProtKB-KW"/>
</dbReference>
<dbReference type="SMART" id="SM00504">
    <property type="entry name" value="Ubox"/>
    <property type="match status" value="1"/>
</dbReference>
<dbReference type="STRING" id="554055.A0A2P6VRM6"/>
<dbReference type="GO" id="GO:0016567">
    <property type="term" value="P:protein ubiquitination"/>
    <property type="evidence" value="ECO:0007669"/>
    <property type="project" value="UniProtKB-UniPathway"/>
</dbReference>
<organism evidence="15 16">
    <name type="scientific">Micractinium conductrix</name>
    <dbReference type="NCBI Taxonomy" id="554055"/>
    <lineage>
        <taxon>Eukaryota</taxon>
        <taxon>Viridiplantae</taxon>
        <taxon>Chlorophyta</taxon>
        <taxon>core chlorophytes</taxon>
        <taxon>Trebouxiophyceae</taxon>
        <taxon>Chlorellales</taxon>
        <taxon>Chlorellaceae</taxon>
        <taxon>Chlorella clade</taxon>
        <taxon>Micractinium</taxon>
    </lineage>
</organism>
<evidence type="ECO:0000256" key="12">
    <source>
        <dbReference type="SAM" id="MobiDB-lite"/>
    </source>
</evidence>
<dbReference type="InterPro" id="IPR003877">
    <property type="entry name" value="SPRY_dom"/>
</dbReference>
<dbReference type="FunFam" id="3.30.40.10:FF:000055">
    <property type="entry name" value="Ubiquitin conjugation factor e4 a"/>
    <property type="match status" value="1"/>
</dbReference>
<feature type="compositionally biased region" description="Low complexity" evidence="12">
    <location>
        <begin position="552"/>
        <end position="578"/>
    </location>
</feature>
<evidence type="ECO:0000256" key="1">
    <source>
        <dbReference type="ARBA" id="ARBA00000900"/>
    </source>
</evidence>
<feature type="compositionally biased region" description="Low complexity" evidence="12">
    <location>
        <begin position="138"/>
        <end position="150"/>
    </location>
</feature>
<evidence type="ECO:0000256" key="11">
    <source>
        <dbReference type="ARBA" id="ARBA00022833"/>
    </source>
</evidence>
<dbReference type="GO" id="GO:0008270">
    <property type="term" value="F:zinc ion binding"/>
    <property type="evidence" value="ECO:0007669"/>
    <property type="project" value="UniProtKB-KW"/>
</dbReference>
<evidence type="ECO:0000259" key="13">
    <source>
        <dbReference type="PROSITE" id="PS50188"/>
    </source>
</evidence>
<dbReference type="PROSITE" id="PS50188">
    <property type="entry name" value="B302_SPRY"/>
    <property type="match status" value="1"/>
</dbReference>
<evidence type="ECO:0000256" key="4">
    <source>
        <dbReference type="ARBA" id="ARBA00007434"/>
    </source>
</evidence>
<accession>A0A2P6VRM6</accession>
<dbReference type="Gene3D" id="2.60.120.920">
    <property type="match status" value="1"/>
</dbReference>
<evidence type="ECO:0000259" key="14">
    <source>
        <dbReference type="PROSITE" id="PS51698"/>
    </source>
</evidence>
<gene>
    <name evidence="15" type="primary">g500</name>
    <name evidence="15" type="ORF">C2E20_0500</name>
</gene>
<dbReference type="PANTHER" id="PTHR13363">
    <property type="entry name" value="RING FINGER AND SRY DOMAIN-CONTAINING"/>
    <property type="match status" value="1"/>
</dbReference>
<dbReference type="InterPro" id="IPR043136">
    <property type="entry name" value="B30.2/SPRY_sf"/>
</dbReference>
<evidence type="ECO:0000256" key="5">
    <source>
        <dbReference type="ARBA" id="ARBA00012483"/>
    </source>
</evidence>
<dbReference type="UniPathway" id="UPA00143"/>
<feature type="compositionally biased region" description="Low complexity" evidence="12">
    <location>
        <begin position="591"/>
        <end position="618"/>
    </location>
</feature>
<feature type="compositionally biased region" description="Low complexity" evidence="12">
    <location>
        <begin position="377"/>
        <end position="388"/>
    </location>
</feature>
<evidence type="ECO:0000256" key="6">
    <source>
        <dbReference type="ARBA" id="ARBA00022490"/>
    </source>
</evidence>
<feature type="region of interest" description="Disordered" evidence="12">
    <location>
        <begin position="327"/>
        <end position="388"/>
    </location>
</feature>
<sequence length="1421" mass="151671">MYECQLGSAGIMQLGWTTLNARFNSEEGVGDTHDSFAYDGRRRFRWNVSNHAYGEFWAAGDVIGCCIDLDAGTMRFHRNGRDLGEAFSNVRRGMPGAAYFAGVSLSFSERCEVNFGGRPFVHPVEGYQPLQGYQPWEQQAQQAQQAQQQQGVEEAPLAAGAPTQQGQLAAARYLTGCLSRLIDVSSPLPAAGSGAAGGAAAAGELAEGSEGAQLAQQLLAFPPPAHHGPGLLSDADMLAALAAAGEAGSSKAAAPLELSAAAHGGGPAGPAIRADERALLGAVLAEHLGPLCFESYAVEAVLVPLLDDVAGELSGGPRRRAALLCSASAPGSDSSDEAASGAADVAAGGPSGLDSEDEAEQEQAEEEDEEAAGGGQQRAAGAPAGEPQELGRRRLGELLSLLAAVLEPEELSALATTCCQVLARCVRGCVCSAADQPASEALSGLRLWSAVLDCPPFLEAWLASGDWEGQLEHLLTVHQPSEDDLSVLLRNLKVTWGEGDTVVSNRSEDQSAFTEDLSKIAEVIEQVEAAHADLLLQLWLAGGGSAQRRESPAAAGGEEQVPAAGEQQQQQQQPAAASAEEEQPAGTSEDLQQQAAAAEQQQQPSAGQQQAAAAAPPARQLPPLAPSRQQPPAAQQPHSQQQQEQQQQQGEDQEQGRHLRLFLSYLINKNHGAMRHVPPPGLSDQTALVSAVFALLRLMNEQVAAALPEVPMLRWDPAATFLQGGPLGGGDDPYWDAGRMGGTVSHLVREHPITEDDRRPLLPLPVGALVKYDVPLRLAGRAAEGPSFADASLRDRLLMLCHLSAAPLMRGGLRHLASMQAAMQGMRALGGEAGGRLAADTRRQYQQEFQRSLRAHEWVQCWLLSPWRQQAAFVLSVSTAQLLEAVSEQRGELLRYVPEFYVSTCLDMVHAVHRCEPAALDHSAMLGLGLRHIVHLVVSHLEDPRIVSPEVQSRLLSMVLDGVQELDLLRELGDNEVSRARLLPAMMRLFGRPQLWGHVYSFFALLVEGSGFLHPPAAFPPEFTEPLGKLRALFRATCLSDRDLCTRFTHHLFDSANRMLTELVSSLESMETSWTRGAGPSPQLLRLLSSTADYSLVLLRVMEMMAVEMPELFLEGSAMNLTRLAEVFGFAVPQLLTGRAHRALQRVAAARLAQQLRLREAHLLQPLAGALVALWQAETRSAVEQAASGGSEAAPAAEQLAPAAPEARQEAQPAAEAAAQPAGQSLAAEQPPAVQPRHRQSLLRALDRQAALTDGVLQGLLEIDLTGVQPLSGEVHAGDEHAPSPEEQHRAEEAQVEQLRQAVGWVLQHREAVAAAAVARAAGGGVAARRVSSLNADELAEAPEEFLDPILATLMQDPVALPDSKVVLDRATIERHLLSSQTDPFSRAPLHKEQLLPDTQLRGRIEAWLAEHHPGGGHHLS</sequence>
<keyword evidence="9" id="KW-0863">Zinc-finger</keyword>
<evidence type="ECO:0000256" key="2">
    <source>
        <dbReference type="ARBA" id="ARBA00004496"/>
    </source>
</evidence>
<comment type="caution">
    <text evidence="15">The sequence shown here is derived from an EMBL/GenBank/DDBJ whole genome shotgun (WGS) entry which is preliminary data.</text>
</comment>
<dbReference type="InterPro" id="IPR003613">
    <property type="entry name" value="Ubox_domain"/>
</dbReference>
<dbReference type="GO" id="GO:0061630">
    <property type="term" value="F:ubiquitin protein ligase activity"/>
    <property type="evidence" value="ECO:0007669"/>
    <property type="project" value="UniProtKB-EC"/>
</dbReference>
<dbReference type="GO" id="GO:0051603">
    <property type="term" value="P:proteolysis involved in protein catabolic process"/>
    <property type="evidence" value="ECO:0007669"/>
    <property type="project" value="TreeGrafter"/>
</dbReference>
<feature type="domain" description="U-box" evidence="14">
    <location>
        <begin position="1341"/>
        <end position="1415"/>
    </location>
</feature>
<dbReference type="PROSITE" id="PS51698">
    <property type="entry name" value="U_BOX"/>
    <property type="match status" value="1"/>
</dbReference>
<keyword evidence="6" id="KW-0963">Cytoplasm</keyword>
<dbReference type="InterPro" id="IPR045129">
    <property type="entry name" value="RNF123/RKP/RSPRY1"/>
</dbReference>
<dbReference type="OrthoDB" id="258495at2759"/>
<evidence type="ECO:0000256" key="7">
    <source>
        <dbReference type="ARBA" id="ARBA00022679"/>
    </source>
</evidence>
<evidence type="ECO:0000256" key="9">
    <source>
        <dbReference type="ARBA" id="ARBA00022771"/>
    </source>
</evidence>
<proteinExistence type="inferred from homology"/>
<evidence type="ECO:0000313" key="16">
    <source>
        <dbReference type="Proteomes" id="UP000239649"/>
    </source>
</evidence>
<dbReference type="Proteomes" id="UP000239649">
    <property type="component" value="Unassembled WGS sequence"/>
</dbReference>
<dbReference type="PANTHER" id="PTHR13363:SF5">
    <property type="entry name" value="E3 UBIQUITIN-PROTEIN LIGASE RNF123"/>
    <property type="match status" value="1"/>
</dbReference>
<dbReference type="InterPro" id="IPR001870">
    <property type="entry name" value="B30.2/SPRY"/>
</dbReference>